<comment type="caution">
    <text evidence="1">The sequence shown here is derived from an EMBL/GenBank/DDBJ whole genome shotgun (WGS) entry which is preliminary data.</text>
</comment>
<dbReference type="Proteomes" id="UP001315278">
    <property type="component" value="Unassembled WGS sequence"/>
</dbReference>
<name>A0ABS5FHL1_9BRAD</name>
<evidence type="ECO:0000313" key="2">
    <source>
        <dbReference type="Proteomes" id="UP001315278"/>
    </source>
</evidence>
<dbReference type="SUPFAM" id="SSF52091">
    <property type="entry name" value="SpoIIaa-like"/>
    <property type="match status" value="1"/>
</dbReference>
<dbReference type="Pfam" id="PF11964">
    <property type="entry name" value="SpoIIAA-like"/>
    <property type="match status" value="1"/>
</dbReference>
<dbReference type="EMBL" id="JAFCJH010000011">
    <property type="protein sequence ID" value="MBR0796278.1"/>
    <property type="molecule type" value="Genomic_DNA"/>
</dbReference>
<proteinExistence type="predicted"/>
<organism evidence="1 2">
    <name type="scientific">Bradyrhizobium jicamae</name>
    <dbReference type="NCBI Taxonomy" id="280332"/>
    <lineage>
        <taxon>Bacteria</taxon>
        <taxon>Pseudomonadati</taxon>
        <taxon>Pseudomonadota</taxon>
        <taxon>Alphaproteobacteria</taxon>
        <taxon>Hyphomicrobiales</taxon>
        <taxon>Nitrobacteraceae</taxon>
        <taxon>Bradyrhizobium</taxon>
    </lineage>
</organism>
<reference evidence="2" key="1">
    <citation type="journal article" date="2021" name="ISME J.">
        <title>Evolutionary origin and ecological implication of a unique nif island in free-living Bradyrhizobium lineages.</title>
        <authorList>
            <person name="Tao J."/>
        </authorList>
    </citation>
    <scope>NUCLEOTIDE SEQUENCE [LARGE SCALE GENOMIC DNA]</scope>
    <source>
        <strain evidence="2">SZCCT0434</strain>
    </source>
</reference>
<keyword evidence="2" id="KW-1185">Reference proteome</keyword>
<accession>A0ABS5FHL1</accession>
<dbReference type="InterPro" id="IPR021866">
    <property type="entry name" value="SpoIIAA-like"/>
</dbReference>
<dbReference type="Gene3D" id="3.40.50.10600">
    <property type="entry name" value="SpoIIaa-like domains"/>
    <property type="match status" value="1"/>
</dbReference>
<dbReference type="InterPro" id="IPR036513">
    <property type="entry name" value="STAS_dom_sf"/>
</dbReference>
<sequence>MAAQVPRPEPMILHLRGHVRMVDFLATGGLTDQASPPFSSILFDWSDIISWSFQPPTKPEVRSWLVVANSIDRLAIVHHRAWKRQAAWFAALLRTGDCRVRSYHPHDYDRALDWLMDDNRGACNPGDCRS</sequence>
<dbReference type="InterPro" id="IPR038396">
    <property type="entry name" value="SpoIIAA-like_sf"/>
</dbReference>
<protein>
    <submittedName>
        <fullName evidence="1">STAS/SEC14 domain-containing protein</fullName>
    </submittedName>
</protein>
<dbReference type="RefSeq" id="WP_212492769.1">
    <property type="nucleotide sequence ID" value="NZ_JAFCJH010000011.1"/>
</dbReference>
<evidence type="ECO:0000313" key="1">
    <source>
        <dbReference type="EMBL" id="MBR0796278.1"/>
    </source>
</evidence>
<gene>
    <name evidence="1" type="ORF">JQ615_12865</name>
</gene>